<dbReference type="AlphaFoldDB" id="A0A521BV12"/>
<proteinExistence type="predicted"/>
<feature type="transmembrane region" description="Helical" evidence="1">
    <location>
        <begin position="45"/>
        <end position="66"/>
    </location>
</feature>
<dbReference type="Proteomes" id="UP000316030">
    <property type="component" value="Unassembled WGS sequence"/>
</dbReference>
<accession>A0A521BV12</accession>
<keyword evidence="1" id="KW-0812">Transmembrane</keyword>
<gene>
    <name evidence="2" type="ORF">SAMN06265173_10451</name>
</gene>
<reference evidence="2 3" key="1">
    <citation type="submission" date="2017-05" db="EMBL/GenBank/DDBJ databases">
        <authorList>
            <person name="Varghese N."/>
            <person name="Submissions S."/>
        </authorList>
    </citation>
    <scope>NUCLEOTIDE SEQUENCE [LARGE SCALE GENOMIC DNA]</scope>
    <source>
        <strain evidence="2 3">DSM 29506</strain>
    </source>
</reference>
<protein>
    <submittedName>
        <fullName evidence="2">Uncharacterized protein</fullName>
    </submittedName>
</protein>
<dbReference type="EMBL" id="FXTO01000004">
    <property type="protein sequence ID" value="SMO50310.1"/>
    <property type="molecule type" value="Genomic_DNA"/>
</dbReference>
<name>A0A521BV12_9RHOB</name>
<organism evidence="2 3">
    <name type="scientific">Thalassovita litoralis</name>
    <dbReference type="NCBI Taxonomy" id="1010611"/>
    <lineage>
        <taxon>Bacteria</taxon>
        <taxon>Pseudomonadati</taxon>
        <taxon>Pseudomonadota</taxon>
        <taxon>Alphaproteobacteria</taxon>
        <taxon>Rhodobacterales</taxon>
        <taxon>Roseobacteraceae</taxon>
        <taxon>Thalassovita</taxon>
    </lineage>
</organism>
<evidence type="ECO:0000256" key="1">
    <source>
        <dbReference type="SAM" id="Phobius"/>
    </source>
</evidence>
<keyword evidence="1" id="KW-1133">Transmembrane helix</keyword>
<evidence type="ECO:0000313" key="3">
    <source>
        <dbReference type="Proteomes" id="UP000316030"/>
    </source>
</evidence>
<evidence type="ECO:0000313" key="2">
    <source>
        <dbReference type="EMBL" id="SMO50310.1"/>
    </source>
</evidence>
<keyword evidence="3" id="KW-1185">Reference proteome</keyword>
<keyword evidence="1" id="KW-0472">Membrane</keyword>
<sequence>MHVAGLFDNLTCPRRAAFGAGWYGIAPLDLLDMAMGRGLVSRAKIAICLTFFGFTLGAGTVGGATARTDGTFSSVLLRGVRA</sequence>